<feature type="transmembrane region" description="Helical" evidence="6">
    <location>
        <begin position="184"/>
        <end position="205"/>
    </location>
</feature>
<comment type="similarity">
    <text evidence="2 6">Belongs to the GDT1 family.</text>
</comment>
<dbReference type="AlphaFoldDB" id="A0A1R2BDP0"/>
<keyword evidence="4 6" id="KW-1133">Transmembrane helix</keyword>
<dbReference type="InterPro" id="IPR001727">
    <property type="entry name" value="GDT1-like"/>
</dbReference>
<reference evidence="7 8" key="1">
    <citation type="submission" date="2016-11" db="EMBL/GenBank/DDBJ databases">
        <title>The macronuclear genome of Stentor coeruleus: a giant cell with tiny introns.</title>
        <authorList>
            <person name="Slabodnick M."/>
            <person name="Ruby J.G."/>
            <person name="Reiff S.B."/>
            <person name="Swart E.C."/>
            <person name="Gosai S."/>
            <person name="Prabakaran S."/>
            <person name="Witkowska E."/>
            <person name="Larue G.E."/>
            <person name="Fisher S."/>
            <person name="Freeman R.M."/>
            <person name="Gunawardena J."/>
            <person name="Chu W."/>
            <person name="Stover N.A."/>
            <person name="Gregory B.D."/>
            <person name="Nowacki M."/>
            <person name="Derisi J."/>
            <person name="Roy S.W."/>
            <person name="Marshall W.F."/>
            <person name="Sood P."/>
        </authorList>
    </citation>
    <scope>NUCLEOTIDE SEQUENCE [LARGE SCALE GENOMIC DNA]</scope>
    <source>
        <strain evidence="7">WM001</strain>
    </source>
</reference>
<organism evidence="7 8">
    <name type="scientific">Stentor coeruleus</name>
    <dbReference type="NCBI Taxonomy" id="5963"/>
    <lineage>
        <taxon>Eukaryota</taxon>
        <taxon>Sar</taxon>
        <taxon>Alveolata</taxon>
        <taxon>Ciliophora</taxon>
        <taxon>Postciliodesmatophora</taxon>
        <taxon>Heterotrichea</taxon>
        <taxon>Heterotrichida</taxon>
        <taxon>Stentoridae</taxon>
        <taxon>Stentor</taxon>
    </lineage>
</organism>
<dbReference type="PANTHER" id="PTHR12608:SF1">
    <property type="entry name" value="TRANSMEMBRANE PROTEIN 165"/>
    <property type="match status" value="1"/>
</dbReference>
<comment type="caution">
    <text evidence="7">The sequence shown here is derived from an EMBL/GenBank/DDBJ whole genome shotgun (WGS) entry which is preliminary data.</text>
</comment>
<comment type="subcellular location">
    <subcellularLocation>
        <location evidence="1 6">Membrane</location>
        <topology evidence="1 6">Multi-pass membrane protein</topology>
    </subcellularLocation>
</comment>
<evidence type="ECO:0000313" key="8">
    <source>
        <dbReference type="Proteomes" id="UP000187209"/>
    </source>
</evidence>
<keyword evidence="8" id="KW-1185">Reference proteome</keyword>
<keyword evidence="3 6" id="KW-0812">Transmembrane</keyword>
<sequence>MDEFFKGVGTTFATVFLSEIGDKTFFLLAALAQKQAITGILLGYQLGLTPLIIFAAYVGKLATYLPSIYVNILACTCFLIFSFITFYETITENCLGKTNKESDNEAELEEPLTTHLNWAKTVLKTCVLIFLAEWGDMSQFAMVSLSLLFTTESVIVGASLGMFSCALIAVLIGRTIGKCIPQLYKGLFSGTLFLGIAMYTGYLVYEEI</sequence>
<evidence type="ECO:0000256" key="5">
    <source>
        <dbReference type="ARBA" id="ARBA00023136"/>
    </source>
</evidence>
<evidence type="ECO:0000256" key="6">
    <source>
        <dbReference type="RuleBase" id="RU365102"/>
    </source>
</evidence>
<dbReference type="GO" id="GO:0046873">
    <property type="term" value="F:metal ion transmembrane transporter activity"/>
    <property type="evidence" value="ECO:0007669"/>
    <property type="project" value="InterPro"/>
</dbReference>
<proteinExistence type="inferred from homology"/>
<dbReference type="Pfam" id="PF01169">
    <property type="entry name" value="GDT1"/>
    <property type="match status" value="2"/>
</dbReference>
<evidence type="ECO:0000313" key="7">
    <source>
        <dbReference type="EMBL" id="OMJ74866.1"/>
    </source>
</evidence>
<evidence type="ECO:0000256" key="4">
    <source>
        <dbReference type="ARBA" id="ARBA00022989"/>
    </source>
</evidence>
<keyword evidence="5 6" id="KW-0472">Membrane</keyword>
<dbReference type="GO" id="GO:0016020">
    <property type="term" value="C:membrane"/>
    <property type="evidence" value="ECO:0007669"/>
    <property type="project" value="UniProtKB-SubCell"/>
</dbReference>
<comment type="caution">
    <text evidence="6">Lacks conserved residue(s) required for the propagation of feature annotation.</text>
</comment>
<dbReference type="Proteomes" id="UP000187209">
    <property type="component" value="Unassembled WGS sequence"/>
</dbReference>
<dbReference type="PANTHER" id="PTHR12608">
    <property type="entry name" value="TRANSMEMBRANE PROTEIN HTP-1 RELATED"/>
    <property type="match status" value="1"/>
</dbReference>
<dbReference type="EMBL" id="MPUH01000724">
    <property type="protein sequence ID" value="OMJ74866.1"/>
    <property type="molecule type" value="Genomic_DNA"/>
</dbReference>
<feature type="transmembrane region" description="Helical" evidence="6">
    <location>
        <begin position="68"/>
        <end position="87"/>
    </location>
</feature>
<name>A0A1R2BDP0_9CILI</name>
<accession>A0A1R2BDP0</accession>
<evidence type="ECO:0000256" key="3">
    <source>
        <dbReference type="ARBA" id="ARBA00022692"/>
    </source>
</evidence>
<gene>
    <name evidence="7" type="ORF">SteCoe_26119</name>
</gene>
<evidence type="ECO:0000256" key="1">
    <source>
        <dbReference type="ARBA" id="ARBA00004141"/>
    </source>
</evidence>
<feature type="transmembrane region" description="Helical" evidence="6">
    <location>
        <begin position="154"/>
        <end position="172"/>
    </location>
</feature>
<dbReference type="OrthoDB" id="442680at2759"/>
<evidence type="ECO:0000256" key="2">
    <source>
        <dbReference type="ARBA" id="ARBA00009190"/>
    </source>
</evidence>
<feature type="transmembrane region" description="Helical" evidence="6">
    <location>
        <begin position="36"/>
        <end position="56"/>
    </location>
</feature>
<protein>
    <recommendedName>
        <fullName evidence="6">GDT1 family protein</fullName>
    </recommendedName>
</protein>